<sequence length="310" mass="35193">MEISLDEKVKRWVEKEGYPLEFSTAHKFKKRRFSVEQSYFAKDENGKAREVDVLATANVPIGRSFLRIKHVVECKWSKDKPWVLFKDEKRFATSALAAQLISSSAGQAIAWAAAGNEEFKELGMFKGEGFSFSGRQAFSKGNDLFYQAVQGVVSNCLNITRFYDEYEFAPEDHMLAVITLPLIVIEGGLHEATYAPESDELQLNSINHARLRWKGNERRQLNTVIDVVTSDYLDTFLDTREKELEVLVSCFGEALQQLIKCFQEKTEKYLVVREGARGISGRPNLLRKLSKLSTPNKKLQTDASDDAPFS</sequence>
<evidence type="ECO:0000313" key="2">
    <source>
        <dbReference type="Proteomes" id="UP000003208"/>
    </source>
</evidence>
<proteinExistence type="predicted"/>
<dbReference type="Proteomes" id="UP000003208">
    <property type="component" value="Unassembled WGS sequence"/>
</dbReference>
<evidence type="ECO:0000313" key="1">
    <source>
        <dbReference type="EMBL" id="EHJ06397.1"/>
    </source>
</evidence>
<dbReference type="EMBL" id="AGTR01000005">
    <property type="protein sequence ID" value="EHJ06397.1"/>
    <property type="molecule type" value="Genomic_DNA"/>
</dbReference>
<dbReference type="AlphaFoldDB" id="G6YN04"/>
<dbReference type="PATRIC" id="fig|1094979.3.peg.191"/>
<reference evidence="1 2" key="1">
    <citation type="journal article" date="2012" name="J. Bacteriol.">
        <title>Genome sequence of deep-sea manganese-oxidizing bacterium Marinobacter manganoxydans MnI7-9.</title>
        <authorList>
            <person name="Wang H."/>
            <person name="Li H."/>
            <person name="Shao Z."/>
            <person name="Liao S."/>
            <person name="Johnstone L."/>
            <person name="Rensing C."/>
            <person name="Wang G."/>
        </authorList>
    </citation>
    <scope>NUCLEOTIDE SEQUENCE [LARGE SCALE GENOMIC DNA]</scope>
    <source>
        <strain evidence="1 2">MnI7-9</strain>
    </source>
</reference>
<organism evidence="1 2">
    <name type="scientific">Marinobacter manganoxydans MnI7-9</name>
    <dbReference type="NCBI Taxonomy" id="1094979"/>
    <lineage>
        <taxon>Bacteria</taxon>
        <taxon>Pseudomonadati</taxon>
        <taxon>Pseudomonadota</taxon>
        <taxon>Gammaproteobacteria</taxon>
        <taxon>Pseudomonadales</taxon>
        <taxon>Marinobacteraceae</taxon>
        <taxon>Marinobacter</taxon>
    </lineage>
</organism>
<keyword evidence="2" id="KW-1185">Reference proteome</keyword>
<protein>
    <submittedName>
        <fullName evidence="1">Uncharacterized protein</fullName>
    </submittedName>
</protein>
<accession>G6YN04</accession>
<gene>
    <name evidence="1" type="ORF">KYE_01026</name>
</gene>
<name>G6YN04_9GAMM</name>